<dbReference type="RefSeq" id="WP_322098080.1">
    <property type="nucleotide sequence ID" value="NZ_WLYK01000007.1"/>
</dbReference>
<dbReference type="EMBL" id="WLYK01000007">
    <property type="protein sequence ID" value="MTD15750.1"/>
    <property type="molecule type" value="Genomic_DNA"/>
</dbReference>
<dbReference type="InterPro" id="IPR051448">
    <property type="entry name" value="CdaR-like_regulators"/>
</dbReference>
<evidence type="ECO:0000259" key="4">
    <source>
        <dbReference type="Pfam" id="PF17853"/>
    </source>
</evidence>
<accession>A0A7K1FNU0</accession>
<reference evidence="5 6" key="1">
    <citation type="submission" date="2019-11" db="EMBL/GenBank/DDBJ databases">
        <authorList>
            <person name="Jiang L.-Q."/>
        </authorList>
    </citation>
    <scope>NUCLEOTIDE SEQUENCE [LARGE SCALE GENOMIC DNA]</scope>
    <source>
        <strain evidence="5 6">YIM 132087</strain>
    </source>
</reference>
<dbReference type="InterPro" id="IPR042070">
    <property type="entry name" value="PucR_C-HTH_sf"/>
</dbReference>
<dbReference type="Pfam" id="PF17853">
    <property type="entry name" value="GGDEF_2"/>
    <property type="match status" value="1"/>
</dbReference>
<dbReference type="Pfam" id="PF13556">
    <property type="entry name" value="HTH_30"/>
    <property type="match status" value="1"/>
</dbReference>
<gene>
    <name evidence="5" type="ORF">GIS00_17590</name>
</gene>
<feature type="domain" description="CdaR GGDEF-like" evidence="4">
    <location>
        <begin position="144"/>
        <end position="272"/>
    </location>
</feature>
<protein>
    <submittedName>
        <fullName evidence="5">PucR family transcriptional regulator</fullName>
    </submittedName>
</protein>
<comment type="similarity">
    <text evidence="1">Belongs to the CdaR family.</text>
</comment>
<dbReference type="Proteomes" id="UP000460221">
    <property type="component" value="Unassembled WGS sequence"/>
</dbReference>
<feature type="domain" description="PucR C-terminal helix-turn-helix" evidence="2">
    <location>
        <begin position="322"/>
        <end position="378"/>
    </location>
</feature>
<feature type="domain" description="RsbT co-antagonist protein RsbRD N-terminal" evidence="3">
    <location>
        <begin position="30"/>
        <end position="128"/>
    </location>
</feature>
<dbReference type="PANTHER" id="PTHR33744:SF1">
    <property type="entry name" value="DNA-BINDING TRANSCRIPTIONAL ACTIVATOR ADER"/>
    <property type="match status" value="1"/>
</dbReference>
<sequence length="387" mass="41364">MIDVDAVARAAARDAEDLDPALLGDLLPVLSVAVASGTRIRKRDLGTFSEIGKHAAGRGVVLRSLIDLYLSAAWRLWRRLPEVSADDPKVVARAGEVMLRGVSEVTAAVIEGFQLARRDLVRAQVAARRELVDDLLLGGSHAVPALLDRASQFGLDLAGPQTVAVVSAEQPFTDASPLTALIERSLLGAKADADALVATKDDRLVVIFAAPDREAIDFVVDRLTDVLPRTGGAVRLSRTAAVGDWRMGVGRPRPGPPGVRLAYEEALEALDLGDRLGGQGPVFDAAQLLVHRVLVRDEPAMRDLVTAVLDPLRTARGGPEPLLQTMEAYFAEGGNATAAARRLHLSVRAFTYRLERIAALLGHDPADPAERFTLQTAVLGARLLGWP</sequence>
<dbReference type="InterPro" id="IPR041522">
    <property type="entry name" value="CdaR_GGDEF"/>
</dbReference>
<evidence type="ECO:0000313" key="5">
    <source>
        <dbReference type="EMBL" id="MTD15750.1"/>
    </source>
</evidence>
<comment type="caution">
    <text evidence="5">The sequence shown here is derived from an EMBL/GenBank/DDBJ whole genome shotgun (WGS) entry which is preliminary data.</text>
</comment>
<dbReference type="AlphaFoldDB" id="A0A7K1FNU0"/>
<proteinExistence type="inferred from homology"/>
<dbReference type="Gene3D" id="1.10.10.2840">
    <property type="entry name" value="PucR C-terminal helix-turn-helix domain"/>
    <property type="match status" value="1"/>
</dbReference>
<evidence type="ECO:0000313" key="6">
    <source>
        <dbReference type="Proteomes" id="UP000460221"/>
    </source>
</evidence>
<evidence type="ECO:0000259" key="2">
    <source>
        <dbReference type="Pfam" id="PF13556"/>
    </source>
</evidence>
<name>A0A7K1FNU0_9ACTN</name>
<dbReference type="InterPro" id="IPR025751">
    <property type="entry name" value="RsbRD_N_dom"/>
</dbReference>
<dbReference type="Pfam" id="PF14361">
    <property type="entry name" value="RsbRD_N"/>
    <property type="match status" value="1"/>
</dbReference>
<dbReference type="InterPro" id="IPR025736">
    <property type="entry name" value="PucR_C-HTH_dom"/>
</dbReference>
<dbReference type="PANTHER" id="PTHR33744">
    <property type="entry name" value="CARBOHYDRATE DIACID REGULATOR"/>
    <property type="match status" value="1"/>
</dbReference>
<evidence type="ECO:0000256" key="1">
    <source>
        <dbReference type="ARBA" id="ARBA00006754"/>
    </source>
</evidence>
<keyword evidence="6" id="KW-1185">Reference proteome</keyword>
<evidence type="ECO:0000259" key="3">
    <source>
        <dbReference type="Pfam" id="PF14361"/>
    </source>
</evidence>
<organism evidence="5 6">
    <name type="scientific">Nakamurella alba</name>
    <dbReference type="NCBI Taxonomy" id="2665158"/>
    <lineage>
        <taxon>Bacteria</taxon>
        <taxon>Bacillati</taxon>
        <taxon>Actinomycetota</taxon>
        <taxon>Actinomycetes</taxon>
        <taxon>Nakamurellales</taxon>
        <taxon>Nakamurellaceae</taxon>
        <taxon>Nakamurella</taxon>
    </lineage>
</organism>